<reference evidence="10" key="1">
    <citation type="submission" date="2023-06" db="EMBL/GenBank/DDBJ databases">
        <title>Male Hemibagrus guttatus genome.</title>
        <authorList>
            <person name="Bian C."/>
        </authorList>
    </citation>
    <scope>NUCLEOTIDE SEQUENCE</scope>
    <source>
        <strain evidence="10">Male_cb2023</strain>
        <tissue evidence="10">Muscle</tissue>
    </source>
</reference>
<dbReference type="Pfam" id="PF00788">
    <property type="entry name" value="RA"/>
    <property type="match status" value="1"/>
</dbReference>
<evidence type="ECO:0000259" key="8">
    <source>
        <dbReference type="PROSITE" id="PS50878"/>
    </source>
</evidence>
<feature type="domain" description="Ras-associating" evidence="7">
    <location>
        <begin position="1062"/>
        <end position="1157"/>
    </location>
</feature>
<dbReference type="InterPro" id="IPR043502">
    <property type="entry name" value="DNA/RNA_pol_sf"/>
</dbReference>
<comment type="caution">
    <text evidence="10">The sequence shown here is derived from an EMBL/GenBank/DDBJ whole genome shotgun (WGS) entry which is preliminary data.</text>
</comment>
<dbReference type="InterPro" id="IPR008984">
    <property type="entry name" value="SMAD_FHA_dom_sf"/>
</dbReference>
<feature type="compositionally biased region" description="Low complexity" evidence="5">
    <location>
        <begin position="2951"/>
        <end position="2970"/>
    </location>
</feature>
<dbReference type="SUPFAM" id="SSF50156">
    <property type="entry name" value="PDZ domain-like"/>
    <property type="match status" value="1"/>
</dbReference>
<dbReference type="PROSITE" id="PS50106">
    <property type="entry name" value="PDZ"/>
    <property type="match status" value="1"/>
</dbReference>
<dbReference type="CDD" id="cd15471">
    <property type="entry name" value="Myo5p-like_CBD_afadin"/>
    <property type="match status" value="1"/>
</dbReference>
<feature type="compositionally biased region" description="Basic and acidic residues" evidence="5">
    <location>
        <begin position="2778"/>
        <end position="2790"/>
    </location>
</feature>
<evidence type="ECO:0000256" key="3">
    <source>
        <dbReference type="ARBA" id="ARBA00022889"/>
    </source>
</evidence>
<dbReference type="FunFam" id="2.60.200.20:FF:000006">
    <property type="entry name" value="Afadin, adherens junction formation factor"/>
    <property type="match status" value="1"/>
</dbReference>
<feature type="compositionally biased region" description="Basic and acidic residues" evidence="5">
    <location>
        <begin position="2725"/>
        <end position="2738"/>
    </location>
</feature>
<dbReference type="InterPro" id="IPR000253">
    <property type="entry name" value="FHA_dom"/>
</dbReference>
<dbReference type="PROSITE" id="PS51126">
    <property type="entry name" value="DILUTE"/>
    <property type="match status" value="1"/>
</dbReference>
<feature type="compositionally biased region" description="Pro residues" evidence="5">
    <location>
        <begin position="1341"/>
        <end position="1351"/>
    </location>
</feature>
<evidence type="ECO:0000256" key="1">
    <source>
        <dbReference type="ARBA" id="ARBA00010879"/>
    </source>
</evidence>
<dbReference type="InterPro" id="IPR036034">
    <property type="entry name" value="PDZ_sf"/>
</dbReference>
<feature type="region of interest" description="Disordered" evidence="5">
    <location>
        <begin position="2640"/>
        <end position="3030"/>
    </location>
</feature>
<dbReference type="Proteomes" id="UP001274896">
    <property type="component" value="Unassembled WGS sequence"/>
</dbReference>
<feature type="region of interest" description="Disordered" evidence="5">
    <location>
        <begin position="3075"/>
        <end position="3371"/>
    </location>
</feature>
<evidence type="ECO:0000259" key="7">
    <source>
        <dbReference type="PROSITE" id="PS50200"/>
    </source>
</evidence>
<organism evidence="10 11">
    <name type="scientific">Hemibagrus guttatus</name>
    <dbReference type="NCBI Taxonomy" id="175788"/>
    <lineage>
        <taxon>Eukaryota</taxon>
        <taxon>Metazoa</taxon>
        <taxon>Chordata</taxon>
        <taxon>Craniata</taxon>
        <taxon>Vertebrata</taxon>
        <taxon>Euteleostomi</taxon>
        <taxon>Actinopterygii</taxon>
        <taxon>Neopterygii</taxon>
        <taxon>Teleostei</taxon>
        <taxon>Ostariophysi</taxon>
        <taxon>Siluriformes</taxon>
        <taxon>Bagridae</taxon>
        <taxon>Hemibagrus</taxon>
    </lineage>
</organism>
<feature type="region of interest" description="Disordered" evidence="5">
    <location>
        <begin position="1627"/>
        <end position="1647"/>
    </location>
</feature>
<dbReference type="FunFam" id="3.10.20.90:FF:000025">
    <property type="entry name" value="Afadin, adherens junction formation factor"/>
    <property type="match status" value="1"/>
</dbReference>
<evidence type="ECO:0000313" key="11">
    <source>
        <dbReference type="Proteomes" id="UP001274896"/>
    </source>
</evidence>
<comment type="similarity">
    <text evidence="1">Belongs to the beta type-B retroviral polymerase family. HERV class-II K(HML-2) pol subfamily.</text>
</comment>
<evidence type="ECO:0000259" key="6">
    <source>
        <dbReference type="PROSITE" id="PS50106"/>
    </source>
</evidence>
<dbReference type="InterPro" id="IPR000477">
    <property type="entry name" value="RT_dom"/>
</dbReference>
<evidence type="ECO:0000313" key="10">
    <source>
        <dbReference type="EMBL" id="KAK3516694.1"/>
    </source>
</evidence>
<evidence type="ECO:0000256" key="2">
    <source>
        <dbReference type="ARBA" id="ARBA00012180"/>
    </source>
</evidence>
<dbReference type="InterPro" id="IPR028842">
    <property type="entry name" value="Afadin"/>
</dbReference>
<keyword evidence="3" id="KW-0130">Cell adhesion</keyword>
<name>A0AAE0QB63_9TELE</name>
<feature type="region of interest" description="Disordered" evidence="5">
    <location>
        <begin position="1184"/>
        <end position="1215"/>
    </location>
</feature>
<feature type="compositionally biased region" description="Basic and acidic residues" evidence="5">
    <location>
        <begin position="2587"/>
        <end position="2604"/>
    </location>
</feature>
<dbReference type="InterPro" id="IPR036691">
    <property type="entry name" value="Endo/exonu/phosph_ase_sf"/>
</dbReference>
<dbReference type="CDD" id="cd22711">
    <property type="entry name" value="FHA_AFDN"/>
    <property type="match status" value="1"/>
</dbReference>
<dbReference type="InterPro" id="IPR037977">
    <property type="entry name" value="CBD_Afadin"/>
</dbReference>
<feature type="compositionally biased region" description="Acidic residues" evidence="5">
    <location>
        <begin position="3249"/>
        <end position="3259"/>
    </location>
</feature>
<dbReference type="InterPro" id="IPR043128">
    <property type="entry name" value="Rev_trsase/Diguanyl_cyclase"/>
</dbReference>
<dbReference type="Gene3D" id="2.30.42.10">
    <property type="match status" value="1"/>
</dbReference>
<feature type="region of interest" description="Disordered" evidence="5">
    <location>
        <begin position="1383"/>
        <end position="1573"/>
    </location>
</feature>
<dbReference type="EMBL" id="JAUCMX010000019">
    <property type="protein sequence ID" value="KAK3516694.1"/>
    <property type="molecule type" value="Genomic_DNA"/>
</dbReference>
<dbReference type="InterPro" id="IPR000159">
    <property type="entry name" value="RA_dom"/>
</dbReference>
<dbReference type="Gene3D" id="3.10.20.90">
    <property type="entry name" value="Phosphatidylinositol 3-kinase Catalytic Subunit, Chain A, domain 1"/>
    <property type="match status" value="2"/>
</dbReference>
<feature type="compositionally biased region" description="Basic and acidic residues" evidence="5">
    <location>
        <begin position="1627"/>
        <end position="1637"/>
    </location>
</feature>
<feature type="compositionally biased region" description="Low complexity" evidence="5">
    <location>
        <begin position="2793"/>
        <end position="2823"/>
    </location>
</feature>
<feature type="compositionally biased region" description="Polar residues" evidence="5">
    <location>
        <begin position="2608"/>
        <end position="2624"/>
    </location>
</feature>
<feature type="compositionally biased region" description="Basic and acidic residues" evidence="5">
    <location>
        <begin position="3102"/>
        <end position="3182"/>
    </location>
</feature>
<gene>
    <name evidence="10" type="ORF">QTP70_022188</name>
</gene>
<dbReference type="GO" id="GO:0032880">
    <property type="term" value="P:regulation of protein localization"/>
    <property type="evidence" value="ECO:0007669"/>
    <property type="project" value="TreeGrafter"/>
</dbReference>
<feature type="compositionally biased region" description="Basic and acidic residues" evidence="5">
    <location>
        <begin position="3020"/>
        <end position="3030"/>
    </location>
</feature>
<evidence type="ECO:0000259" key="9">
    <source>
        <dbReference type="PROSITE" id="PS51126"/>
    </source>
</evidence>
<feature type="compositionally biased region" description="Polar residues" evidence="5">
    <location>
        <begin position="3224"/>
        <end position="3236"/>
    </location>
</feature>
<dbReference type="SUPFAM" id="SSF56672">
    <property type="entry name" value="DNA/RNA polymerases"/>
    <property type="match status" value="1"/>
</dbReference>
<feature type="compositionally biased region" description="Basic and acidic residues" evidence="5">
    <location>
        <begin position="3349"/>
        <end position="3358"/>
    </location>
</feature>
<dbReference type="PROSITE" id="PS50878">
    <property type="entry name" value="RT_POL"/>
    <property type="match status" value="1"/>
</dbReference>
<feature type="coiled-coil region" evidence="4">
    <location>
        <begin position="386"/>
        <end position="420"/>
    </location>
</feature>
<dbReference type="InterPro" id="IPR002710">
    <property type="entry name" value="Dilute_dom"/>
</dbReference>
<feature type="compositionally biased region" description="Basic and acidic residues" evidence="5">
    <location>
        <begin position="2761"/>
        <end position="2771"/>
    </location>
</feature>
<feature type="compositionally biased region" description="Basic residues" evidence="5">
    <location>
        <begin position="1184"/>
        <end position="1193"/>
    </location>
</feature>
<dbReference type="InterPro" id="IPR029071">
    <property type="entry name" value="Ubiquitin-like_domsf"/>
</dbReference>
<dbReference type="InterPro" id="IPR001478">
    <property type="entry name" value="PDZ"/>
</dbReference>
<accession>A0AAE0QB63</accession>
<dbReference type="SUPFAM" id="SSF49879">
    <property type="entry name" value="SMAD/FHA domain"/>
    <property type="match status" value="1"/>
</dbReference>
<dbReference type="GO" id="GO:0005912">
    <property type="term" value="C:adherens junction"/>
    <property type="evidence" value="ECO:0007669"/>
    <property type="project" value="TreeGrafter"/>
</dbReference>
<dbReference type="GO" id="GO:0004523">
    <property type="term" value="F:RNA-DNA hybrid ribonuclease activity"/>
    <property type="evidence" value="ECO:0007669"/>
    <property type="project" value="UniProtKB-EC"/>
</dbReference>
<dbReference type="PANTHER" id="PTHR10398">
    <property type="entry name" value="AFADIN"/>
    <property type="match status" value="1"/>
</dbReference>
<feature type="domain" description="PDZ" evidence="6">
    <location>
        <begin position="2508"/>
        <end position="2567"/>
    </location>
</feature>
<feature type="region of interest" description="Disordered" evidence="5">
    <location>
        <begin position="2580"/>
        <end position="2628"/>
    </location>
</feature>
<feature type="region of interest" description="Disordered" evidence="5">
    <location>
        <begin position="1811"/>
        <end position="1832"/>
    </location>
</feature>
<dbReference type="EC" id="3.1.26.4" evidence="2"/>
<evidence type="ECO:0000256" key="4">
    <source>
        <dbReference type="SAM" id="Coils"/>
    </source>
</evidence>
<feature type="compositionally biased region" description="Pro residues" evidence="5">
    <location>
        <begin position="3189"/>
        <end position="3202"/>
    </location>
</feature>
<dbReference type="PANTHER" id="PTHR10398:SF2">
    <property type="entry name" value="AFADIN"/>
    <property type="match status" value="1"/>
</dbReference>
<dbReference type="Gene3D" id="3.30.70.270">
    <property type="match status" value="1"/>
</dbReference>
<dbReference type="Pfam" id="PF01843">
    <property type="entry name" value="DIL"/>
    <property type="match status" value="1"/>
</dbReference>
<keyword evidence="11" id="KW-1185">Reference proteome</keyword>
<dbReference type="Gene3D" id="3.60.10.10">
    <property type="entry name" value="Endonuclease/exonuclease/phosphatase"/>
    <property type="match status" value="1"/>
</dbReference>
<dbReference type="SMART" id="SM00314">
    <property type="entry name" value="RA"/>
    <property type="match status" value="1"/>
</dbReference>
<feature type="domain" description="Dilute" evidence="9">
    <location>
        <begin position="1925"/>
        <end position="2174"/>
    </location>
</feature>
<dbReference type="SMART" id="SM00228">
    <property type="entry name" value="PDZ"/>
    <property type="match status" value="1"/>
</dbReference>
<proteinExistence type="inferred from homology"/>
<dbReference type="GO" id="GO:0007165">
    <property type="term" value="P:signal transduction"/>
    <property type="evidence" value="ECO:0007669"/>
    <property type="project" value="InterPro"/>
</dbReference>
<evidence type="ECO:0000256" key="5">
    <source>
        <dbReference type="SAM" id="MobiDB-lite"/>
    </source>
</evidence>
<feature type="domain" description="Reverse transcriptase" evidence="8">
    <location>
        <begin position="552"/>
        <end position="857"/>
    </location>
</feature>
<feature type="region of interest" description="Disordered" evidence="5">
    <location>
        <begin position="1324"/>
        <end position="1353"/>
    </location>
</feature>
<dbReference type="Pfam" id="PF00595">
    <property type="entry name" value="PDZ"/>
    <property type="match status" value="1"/>
</dbReference>
<keyword evidence="4" id="KW-0175">Coiled coil</keyword>
<feature type="compositionally biased region" description="Acidic residues" evidence="5">
    <location>
        <begin position="3082"/>
        <end position="3094"/>
    </location>
</feature>
<feature type="compositionally biased region" description="Pro residues" evidence="5">
    <location>
        <begin position="1541"/>
        <end position="1560"/>
    </location>
</feature>
<feature type="compositionally biased region" description="Basic and acidic residues" evidence="5">
    <location>
        <begin position="2994"/>
        <end position="3010"/>
    </location>
</feature>
<dbReference type="Pfam" id="PF00078">
    <property type="entry name" value="RVT_1"/>
    <property type="match status" value="2"/>
</dbReference>
<dbReference type="SMART" id="SM01132">
    <property type="entry name" value="DIL"/>
    <property type="match status" value="1"/>
</dbReference>
<dbReference type="CDD" id="cd01650">
    <property type="entry name" value="RT_nLTR_like"/>
    <property type="match status" value="1"/>
</dbReference>
<feature type="compositionally biased region" description="Pro residues" evidence="5">
    <location>
        <begin position="2940"/>
        <end position="2950"/>
    </location>
</feature>
<feature type="compositionally biased region" description="Basic and acidic residues" evidence="5">
    <location>
        <begin position="2884"/>
        <end position="2918"/>
    </location>
</feature>
<dbReference type="Gene3D" id="2.60.200.20">
    <property type="match status" value="1"/>
</dbReference>
<feature type="compositionally biased region" description="Pro residues" evidence="5">
    <location>
        <begin position="2849"/>
        <end position="2859"/>
    </location>
</feature>
<sequence length="3410" mass="389588">MSGNREEERRKLADIINHWNANRLDLFEISQPTEELRVDLTFSSAYPSRKFRHAVATRALVETGLLLVEEVEEGGECTDRERRGKETRWKGSKARSIGAGFKLFYYGVDSKRNGVGVVLKEEFVRNVLEVKRVSDRVMSLKLEIEGVMLNVVSGYAPQVGCELEEKERFWSELDEVMESIPTGERVVMGADSNGHVGEGNRGDEEVMGKFGVKERNLEGQMVVDFAKRMDMAVVNTYFQKREEHRVTYKSGGRRTQVDYILCRRGNLKEISDCKVVVGESVARQHRMVVCRMTLMVCKKKRSKIEIEKKTKWWKLKKEECCEEFREKLRQALGGQVVLPDDWETTAEVIRETGRKVLGVSSGRRKEDKETWWWNEEVQDSIQRKRLAKKKWDMDRTEENRQEYKELQRRVKREVSKAKQKAYDELYTRLDTREGEKDLYRLARQRDRDGKDVQQVRVIKDRDGRVLTSEENVQRRWKEYFEELMNEENEREKRVEGVNSVEQKVDKIRKDEVRKALKRMKSGKAVGPDDIPVEVWKCLGEAAVEFLTSLFNRVLERERMPEEWRRSVLVPIFKNKGDVQSCSNYRGIKSMSHTMKVWERVVEARLRKVVEICEQQYGFMPRKSTTDAIFALRILMEKYRDGQKELHCVFVDLEKAYDRVPREELWYCMRKSGVAEKYVIVVQDMYERSRTVVRCAVDLEKAYDRVPREELWYCMRKSGVAEKYVRVVQDMYERSRTVVRCAVGQTEEFKVEVGLHQGSALSPFLFAIVMDQLSEEVRQESPWTMMFADDIVICSESREQVEENLERWRFALERRGMKVSRSKTEYMCVNEREGSGTVRLQGEEVKKVQEFKYLGSTVQSNGECGKEVKKRVQAGWNGWRKVSGVLCDRKISARIKGKVYRTVVRAAMLYGLETVSLRKRQESELEVAELKMLRFSLGVTRLDRIRNEYIRGTAHVGCLGDKVREARLRWFAHVQRRESEYIGRRMLDMELPGRRQRGRPKRRYMDGINEDMKLVGASVGDAEDRDRWREMIRFMLEQEGVIPKLFPQSWEHEIVQNVLELEFHGVMRFYFQDRVAGNFATKCIRVSSTATTQDVIETLAEKFRPDMRMLSSPKYSLYEVHVSGEERKLDLDEKPLVVQLNWNKDDREGRFVLKNENDIIPKKIQSNGPEKEKEGVIQNFKRTLSKKEKKKEKKRDKEASARIPDGDEVSLNREDGENSRLAAEVYKDMPETSFTRTISNPEVVMKRRRQQKLEKRMQEFRSGDGRPDSDTGISLADILFCVAWKWLPKAGKHRKPASRNNFDAKCISEQIGSYESQYVCRSSMKERNTEDLRRQPEAQHPPIRPSCSPPPTRQTLQWVRLWRSTAWRRRTPESTASLGHLCKSLSREDSHPPKYLTAPPHPPTSLLYPQTHPPRSCTPKPTHLAPVPPNPPTSLLYPQTHPPRSCPSKPTHLAPVPPNPPTSLLHPQTHPPRSCTPKPTHLAPAPPNPPTSLLYPQTHPPHSCTPKPTHLAPAPPNPPTSLLYPQTHPPRSCTPKSTHLAPAPPHSPTHHAPAPPYPPRSCTPKPSHLAPAPPHSPTQIFFLVVHSDDKPVKETILEDSECPLQIFRDWTSDKEMLVFQLKKRPPDFMPKKGLKPGDRTGPLHGALPPEKLPYLVELSPGRGNHYAYYAYRQHEDGSDSRDKPKLYRLQHSVTEVGSDRNEEGNIQLFGPGILPHHCDLRHTDGLVTITPVTLDAETFLDGQRISDTTVLRSGMTLQFGAAHVFKFVDPSYDHGLAKRDPGGMVKGRHKSGSVPETTFDLHGDLHSGASITTSKSSGKLDMDRPGNMGERGMVKPMIRTEPGFAKHDGRLHDGSELTLPASIEFRDNSEDAFLSAIINYTNSSTVHFKLSPTYVLYMTCRYVLSSHFRPDISASERTHKVIAIVNKMVSMMEGVIQVSSRPRYTSKQKNIAGALAFWMANASELLNFIKQDKDLSRITLDAQDVLAHLVQLAFKYLVHCLQSDLNNYMPAFLDDPEEQNPQRPKIEDVLHTLTGAMSLLRRCRVNAALTIQLFSQLFHFINMWLFNKLVTESDSGLCSHYWGAILRQQLSHIEAWAEKQGLELAADCHLSRIVQATTLLTMDKYSVQDVQNINNTCFKLNSLQLNALMSNYHCAPDEPYIPPELIDHVVSVAENTADELARSDGREVQLEEDPDLQLPFLLPEDGYSCDVVRNIPNGFQEFLEPLCQRGFCRLTPHPRSPGTWTVYFEGADCDSHFSADNADLPMRKEPEVVTVTLKKHNGMGLSIVAAKRGSEVEDRLEGGRRKQEGVERRREERWIQSEQSNDRLYLACSIRLNSDGFLGSDPASPGVAFGAAVSLTELLHTTRAEIAACGSLWSGGKTSRRFLRLLSPFVHRAHNSRKWLHRRISALPEHSEKKDEKPLEHLELTFFESPGFTESHEIRVITNPLQMLAAPTRVLMRSDTDVGMLKKLQFQFSLKVLSQGSMQNTQSFTQTIIFMDQGAGQEKLGIYIKSVVKGGAADMDGRLAAGDQLLSVDGRSLVGLSQERAAELMTRTGSVVTLEVAKQGAIYHGLATLLNQPSPMMQRASDRGRMDKGKARPKSEGFELYNNSVQNGSPESPQGNWDTYPEQKRDDRLLKNRADHRSSPNVANQAQSPGGKPVYPGGPGKITSVSTGNLCPDEESSPPRPEAYPIPTQTYPRDYFTFPASKSQDRMGPGPGQVWHGGEPEPHPPMDEHLHNNMAMQRGARSQEELCDVPTRYPGERVRQDDLLHLQPQQREAEYHRGGDPWNHHVSSSVESSTSSQEHLNNYSSSSSKAQSNHKSGAGRWKTPGAPHPGPVGVSQPSRSDLPPPPPPPPPSHYDYDPQADLPLPPPPSISQQQAAADRKKREEQQRWYEKEKARLEEERERKRREQERKLGQIRNPAMPPPALHNNNQHQQVPPPQQIPQPYLPQAQTPQAQLPRPEKLPTLPRAPPPAPQDTVIRDLQPQQQPRTIERRDLQYITISKEELSAADSLSPDPWKRDAREKLEKQQQLHIVDLLDKEIQELQAKPERTAEESDRLRKLMLEWQFQKRLQESKQSEEDEEEEDDEDVDTVLIMQRLEAEKRVRLQDEERRRKQQLEEIRKREAEERAKQEEERRRREEERARREAEEKRRQEEEYYTRLEAERRRQHEEVERKLLTPDEPGLYRPPLPRDYQPPSPSTNTTTTTTTTTAANPPPTPPQRNTSYLKTQVVSPDTLYTAKFVSYNDEEEEEEDDAGLAGQVKLSATRKSYGDLLPAQKPPPPPTARKPRPLSDGIFLSGSFQLPAEANANSTASKAGQAPPALAKPKGFNSYTGNTTGVVGSGEVYKDPREKWTKGGPDQENSIAGAPENLTFKERQRLFSQGKEVSNKVKASRKLMELENELNTK</sequence>
<dbReference type="SUPFAM" id="SSF56219">
    <property type="entry name" value="DNase I-like"/>
    <property type="match status" value="1"/>
</dbReference>
<feature type="compositionally biased region" description="Polar residues" evidence="5">
    <location>
        <begin position="3334"/>
        <end position="3343"/>
    </location>
</feature>
<dbReference type="PROSITE" id="PS50200">
    <property type="entry name" value="RA"/>
    <property type="match status" value="2"/>
</dbReference>
<feature type="compositionally biased region" description="Low complexity" evidence="5">
    <location>
        <begin position="3203"/>
        <end position="3216"/>
    </location>
</feature>
<dbReference type="CDD" id="cd01782">
    <property type="entry name" value="RA1_Afadin"/>
    <property type="match status" value="1"/>
</dbReference>
<feature type="domain" description="Ras-associating" evidence="7">
    <location>
        <begin position="1581"/>
        <end position="1625"/>
    </location>
</feature>
<dbReference type="GO" id="GO:0050839">
    <property type="term" value="F:cell adhesion molecule binding"/>
    <property type="evidence" value="ECO:0007669"/>
    <property type="project" value="TreeGrafter"/>
</dbReference>
<dbReference type="GO" id="GO:0007155">
    <property type="term" value="P:cell adhesion"/>
    <property type="evidence" value="ECO:0007669"/>
    <property type="project" value="UniProtKB-KW"/>
</dbReference>
<protein>
    <recommendedName>
        <fullName evidence="2">ribonuclease H</fullName>
        <ecNumber evidence="2">3.1.26.4</ecNumber>
    </recommendedName>
</protein>
<feature type="compositionally biased region" description="Polar residues" evidence="5">
    <location>
        <begin position="2646"/>
        <end position="2655"/>
    </location>
</feature>
<dbReference type="Pfam" id="PF00498">
    <property type="entry name" value="FHA"/>
    <property type="match status" value="1"/>
</dbReference>
<dbReference type="SUPFAM" id="SSF54236">
    <property type="entry name" value="Ubiquitin-like"/>
    <property type="match status" value="1"/>
</dbReference>
<feature type="compositionally biased region" description="Basic and acidic residues" evidence="5">
    <location>
        <begin position="1324"/>
        <end position="1336"/>
    </location>
</feature>